<dbReference type="AlphaFoldDB" id="A0A087VYR0"/>
<reference evidence="1" key="2">
    <citation type="submission" date="2015-11" db="EMBL/GenBank/DDBJ databases">
        <authorList>
            <person name="Zhang Y."/>
            <person name="Guo Z."/>
        </authorList>
    </citation>
    <scope>NUCLEOTIDE SEQUENCE</scope>
</reference>
<protein>
    <submittedName>
        <fullName evidence="1">Expressed protein</fullName>
    </submittedName>
</protein>
<dbReference type="Proteomes" id="UP000017246">
    <property type="component" value="Unassembled WGS sequence"/>
</dbReference>
<dbReference type="EMBL" id="LN902844">
    <property type="protein sequence ID" value="CDI97261.1"/>
    <property type="molecule type" value="Genomic_DNA"/>
</dbReference>
<gene>
    <name evidence="1" type="ORF">EmuJ_000102800</name>
</gene>
<evidence type="ECO:0000313" key="2">
    <source>
        <dbReference type="Proteomes" id="UP000017246"/>
    </source>
</evidence>
<sequence length="67" mass="7753">MWNHNSVGSIAQFKGPRHQFHLQMVLQSSVHKGYEKQSIQNDRKIRFAEGASKQQDICTEFSSTNLF</sequence>
<keyword evidence="2" id="KW-1185">Reference proteome</keyword>
<name>A0A087VYR0_ECHMU</name>
<evidence type="ECO:0000313" key="1">
    <source>
        <dbReference type="EMBL" id="CDI97261.1"/>
    </source>
</evidence>
<accession>A0A087VYR0</accession>
<reference evidence="1" key="1">
    <citation type="journal article" date="2013" name="Nature">
        <title>The genomes of four tapeworm species reveal adaptations to parasitism.</title>
        <authorList>
            <person name="Tsai I.J."/>
            <person name="Zarowiecki M."/>
            <person name="Holroyd N."/>
            <person name="Garciarrubio A."/>
            <person name="Sanchez-Flores A."/>
            <person name="Brooks K.L."/>
            <person name="Tracey A."/>
            <person name="Bobes R.J."/>
            <person name="Fragoso G."/>
            <person name="Sciutto E."/>
            <person name="Aslett M."/>
            <person name="Beasley H."/>
            <person name="Bennett H.M."/>
            <person name="Cai J."/>
            <person name="Camicia F."/>
            <person name="Clark R."/>
            <person name="Cucher M."/>
            <person name="De Silva N."/>
            <person name="Day T.A."/>
            <person name="Deplazes P."/>
            <person name="Estrada K."/>
            <person name="Fernandez C."/>
            <person name="Holland P.W."/>
            <person name="Hou J."/>
            <person name="Hu S."/>
            <person name="Huckvale T."/>
            <person name="Hung S.S."/>
            <person name="Kamenetzky L."/>
            <person name="Keane J.A."/>
            <person name="Kiss F."/>
            <person name="Koziol U."/>
            <person name="Lambert O."/>
            <person name="Liu K."/>
            <person name="Luo X."/>
            <person name="Luo Y."/>
            <person name="Macchiaroli N."/>
            <person name="Nichol S."/>
            <person name="Paps J."/>
            <person name="Parkinson J."/>
            <person name="Pouchkina-Stantcheva N."/>
            <person name="Riddiford N."/>
            <person name="Rosenzvit M."/>
            <person name="Salinas G."/>
            <person name="Wasmuth J.D."/>
            <person name="Zamanian M."/>
            <person name="Zheng Y."/>
            <person name="Cai X."/>
            <person name="Soberon X."/>
            <person name="Olson P.D."/>
            <person name="Laclette J.P."/>
            <person name="Brehm K."/>
            <person name="Berriman M."/>
            <person name="Garciarrubio A."/>
            <person name="Bobes R.J."/>
            <person name="Fragoso G."/>
            <person name="Sanchez-Flores A."/>
            <person name="Estrada K."/>
            <person name="Cevallos M.A."/>
            <person name="Morett E."/>
            <person name="Gonzalez V."/>
            <person name="Portillo T."/>
            <person name="Ochoa-Leyva A."/>
            <person name="Jose M.V."/>
            <person name="Sciutto E."/>
            <person name="Landa A."/>
            <person name="Jimenez L."/>
            <person name="Valdes V."/>
            <person name="Carrero J.C."/>
            <person name="Larralde C."/>
            <person name="Morales-Montor J."/>
            <person name="Limon-Lason J."/>
            <person name="Soberon X."/>
            <person name="Laclette J.P."/>
        </authorList>
    </citation>
    <scope>NUCLEOTIDE SEQUENCE [LARGE SCALE GENOMIC DNA]</scope>
</reference>
<proteinExistence type="predicted"/>
<organism evidence="1 2">
    <name type="scientific">Echinococcus multilocularis</name>
    <name type="common">Fox tapeworm</name>
    <dbReference type="NCBI Taxonomy" id="6211"/>
    <lineage>
        <taxon>Eukaryota</taxon>
        <taxon>Metazoa</taxon>
        <taxon>Spiralia</taxon>
        <taxon>Lophotrochozoa</taxon>
        <taxon>Platyhelminthes</taxon>
        <taxon>Cestoda</taxon>
        <taxon>Eucestoda</taxon>
        <taxon>Cyclophyllidea</taxon>
        <taxon>Taeniidae</taxon>
        <taxon>Echinococcus</taxon>
    </lineage>
</organism>